<dbReference type="SUPFAM" id="SSF116734">
    <property type="entry name" value="DNA methylase specificity domain"/>
    <property type="match status" value="1"/>
</dbReference>
<evidence type="ECO:0000313" key="6">
    <source>
        <dbReference type="EMBL" id="QIA87671.1"/>
    </source>
</evidence>
<protein>
    <recommendedName>
        <fullName evidence="5">Type I restriction modification DNA specificity domain-containing protein</fullName>
    </recommendedName>
</protein>
<proteinExistence type="inferred from homology"/>
<comment type="subunit">
    <text evidence="4">The methyltransferase is composed of M and S polypeptides.</text>
</comment>
<evidence type="ECO:0000313" key="7">
    <source>
        <dbReference type="Proteomes" id="UP000464749"/>
    </source>
</evidence>
<evidence type="ECO:0000256" key="3">
    <source>
        <dbReference type="ARBA" id="ARBA00023125"/>
    </source>
</evidence>
<dbReference type="PANTHER" id="PTHR43140">
    <property type="entry name" value="TYPE-1 RESTRICTION ENZYME ECOKI SPECIFICITY PROTEIN"/>
    <property type="match status" value="1"/>
</dbReference>
<dbReference type="PANTHER" id="PTHR43140:SF1">
    <property type="entry name" value="TYPE I RESTRICTION ENZYME ECOKI SPECIFICITY SUBUNIT"/>
    <property type="match status" value="1"/>
</dbReference>
<name>A0A9X7T7V6_LACJH</name>
<evidence type="ECO:0000259" key="5">
    <source>
        <dbReference type="Pfam" id="PF01420"/>
    </source>
</evidence>
<accession>A0A9X7T7V6</accession>
<dbReference type="InterPro" id="IPR044946">
    <property type="entry name" value="Restrct_endonuc_typeI_TRD_sf"/>
</dbReference>
<organism evidence="6 7">
    <name type="scientific">Lactobacillus johnsonii</name>
    <dbReference type="NCBI Taxonomy" id="33959"/>
    <lineage>
        <taxon>Bacteria</taxon>
        <taxon>Bacillati</taxon>
        <taxon>Bacillota</taxon>
        <taxon>Bacilli</taxon>
        <taxon>Lactobacillales</taxon>
        <taxon>Lactobacillaceae</taxon>
        <taxon>Lactobacillus</taxon>
    </lineage>
</organism>
<dbReference type="InterPro" id="IPR051212">
    <property type="entry name" value="Type-I_RE_S_subunit"/>
</dbReference>
<reference evidence="6 7" key="1">
    <citation type="submission" date="2019-06" db="EMBL/GenBank/DDBJ databases">
        <title>Whole genome sequencing of Lactobacillus johnsonii strain G2A.</title>
        <authorList>
            <person name="Conlan S."/>
            <person name="Thomas P.J."/>
            <person name="Mullikin J."/>
            <person name="Singer J."/>
            <person name="Weaver C."/>
            <person name="Segre J.A."/>
        </authorList>
    </citation>
    <scope>NUCLEOTIDE SEQUENCE [LARGE SCALE GENOMIC DNA]</scope>
    <source>
        <strain evidence="6 7">G2A</strain>
    </source>
</reference>
<dbReference type="Proteomes" id="UP000464749">
    <property type="component" value="Chromosome"/>
</dbReference>
<dbReference type="GO" id="GO:0003677">
    <property type="term" value="F:DNA binding"/>
    <property type="evidence" value="ECO:0007669"/>
    <property type="project" value="UniProtKB-KW"/>
</dbReference>
<evidence type="ECO:0000256" key="1">
    <source>
        <dbReference type="ARBA" id="ARBA00010923"/>
    </source>
</evidence>
<sequence>MLFNTRNSRELVGKTTIVPDNLNKKILANNNILRIESFGKMKLKYINYYLISPFSRHMFLNMTAVPTNVAAIYQKQLNKLLVPLPPLEEQKRIVEKIGQLFISLKRDKNYEKVKQ</sequence>
<dbReference type="GO" id="GO:0009307">
    <property type="term" value="P:DNA restriction-modification system"/>
    <property type="evidence" value="ECO:0007669"/>
    <property type="project" value="UniProtKB-KW"/>
</dbReference>
<evidence type="ECO:0000256" key="4">
    <source>
        <dbReference type="ARBA" id="ARBA00038652"/>
    </source>
</evidence>
<dbReference type="RefSeq" id="WP_135942660.1">
    <property type="nucleotide sequence ID" value="NZ_CP040854.1"/>
</dbReference>
<dbReference type="Gene3D" id="3.90.220.20">
    <property type="entry name" value="DNA methylase specificity domains"/>
    <property type="match status" value="1"/>
</dbReference>
<comment type="similarity">
    <text evidence="1">Belongs to the type-I restriction system S methylase family.</text>
</comment>
<gene>
    <name evidence="6" type="ORF">FEE39_04870</name>
</gene>
<dbReference type="InterPro" id="IPR000055">
    <property type="entry name" value="Restrct_endonuc_typeI_TRD"/>
</dbReference>
<keyword evidence="2" id="KW-0680">Restriction system</keyword>
<dbReference type="Pfam" id="PF01420">
    <property type="entry name" value="Methylase_S"/>
    <property type="match status" value="1"/>
</dbReference>
<dbReference type="EMBL" id="CP040854">
    <property type="protein sequence ID" value="QIA87671.1"/>
    <property type="molecule type" value="Genomic_DNA"/>
</dbReference>
<keyword evidence="3" id="KW-0238">DNA-binding</keyword>
<feature type="domain" description="Type I restriction modification DNA specificity" evidence="5">
    <location>
        <begin position="23"/>
        <end position="111"/>
    </location>
</feature>
<evidence type="ECO:0000256" key="2">
    <source>
        <dbReference type="ARBA" id="ARBA00022747"/>
    </source>
</evidence>
<dbReference type="AlphaFoldDB" id="A0A9X7T7V6"/>